<evidence type="ECO:0000313" key="2">
    <source>
        <dbReference type="EMBL" id="MBX08202.1"/>
    </source>
</evidence>
<keyword evidence="1" id="KW-0812">Transmembrane</keyword>
<feature type="transmembrane region" description="Helical" evidence="1">
    <location>
        <begin position="39"/>
        <end position="59"/>
    </location>
</feature>
<dbReference type="EMBL" id="GGEC01027718">
    <property type="protein sequence ID" value="MBX08202.1"/>
    <property type="molecule type" value="Transcribed_RNA"/>
</dbReference>
<organism evidence="2">
    <name type="scientific">Rhizophora mucronata</name>
    <name type="common">Asiatic mangrove</name>
    <dbReference type="NCBI Taxonomy" id="61149"/>
    <lineage>
        <taxon>Eukaryota</taxon>
        <taxon>Viridiplantae</taxon>
        <taxon>Streptophyta</taxon>
        <taxon>Embryophyta</taxon>
        <taxon>Tracheophyta</taxon>
        <taxon>Spermatophyta</taxon>
        <taxon>Magnoliopsida</taxon>
        <taxon>eudicotyledons</taxon>
        <taxon>Gunneridae</taxon>
        <taxon>Pentapetalae</taxon>
        <taxon>rosids</taxon>
        <taxon>fabids</taxon>
        <taxon>Malpighiales</taxon>
        <taxon>Rhizophoraceae</taxon>
        <taxon>Rhizophora</taxon>
    </lineage>
</organism>
<keyword evidence="1" id="KW-0472">Membrane</keyword>
<accession>A0A2P2KR76</accession>
<protein>
    <submittedName>
        <fullName evidence="2">Uncharacterized protein</fullName>
    </submittedName>
</protein>
<proteinExistence type="predicted"/>
<name>A0A2P2KR76_RHIMU</name>
<keyword evidence="1" id="KW-1133">Transmembrane helix</keyword>
<reference evidence="2" key="1">
    <citation type="submission" date="2018-02" db="EMBL/GenBank/DDBJ databases">
        <title>Rhizophora mucronata_Transcriptome.</title>
        <authorList>
            <person name="Meera S.P."/>
            <person name="Sreeshan A."/>
            <person name="Augustine A."/>
        </authorList>
    </citation>
    <scope>NUCLEOTIDE SEQUENCE</scope>
    <source>
        <tissue evidence="2">Leaf</tissue>
    </source>
</reference>
<evidence type="ECO:0000256" key="1">
    <source>
        <dbReference type="SAM" id="Phobius"/>
    </source>
</evidence>
<sequence length="60" mass="6634">MTYCLDKSMLGEVLSSQTYSKTLMPSCYLDLSKSLKLKIFPYFFSIASLGVFGSCFAVTA</sequence>
<dbReference type="AlphaFoldDB" id="A0A2P2KR76"/>